<evidence type="ECO:0000256" key="1">
    <source>
        <dbReference type="SAM" id="MobiDB-lite"/>
    </source>
</evidence>
<feature type="compositionally biased region" description="Basic residues" evidence="1">
    <location>
        <begin position="32"/>
        <end position="47"/>
    </location>
</feature>
<protein>
    <submittedName>
        <fullName evidence="2">Uncharacterized protein</fullName>
    </submittedName>
</protein>
<feature type="compositionally biased region" description="Polar residues" evidence="1">
    <location>
        <begin position="48"/>
        <end position="57"/>
    </location>
</feature>
<dbReference type="EMBL" id="GGEC01051553">
    <property type="protein sequence ID" value="MBX32037.1"/>
    <property type="molecule type" value="Transcribed_RNA"/>
</dbReference>
<proteinExistence type="predicted"/>
<organism evidence="2">
    <name type="scientific">Rhizophora mucronata</name>
    <name type="common">Asiatic mangrove</name>
    <dbReference type="NCBI Taxonomy" id="61149"/>
    <lineage>
        <taxon>Eukaryota</taxon>
        <taxon>Viridiplantae</taxon>
        <taxon>Streptophyta</taxon>
        <taxon>Embryophyta</taxon>
        <taxon>Tracheophyta</taxon>
        <taxon>Spermatophyta</taxon>
        <taxon>Magnoliopsida</taxon>
        <taxon>eudicotyledons</taxon>
        <taxon>Gunneridae</taxon>
        <taxon>Pentapetalae</taxon>
        <taxon>rosids</taxon>
        <taxon>fabids</taxon>
        <taxon>Malpighiales</taxon>
        <taxon>Rhizophoraceae</taxon>
        <taxon>Rhizophora</taxon>
    </lineage>
</organism>
<reference evidence="2" key="1">
    <citation type="submission" date="2018-02" db="EMBL/GenBank/DDBJ databases">
        <title>Rhizophora mucronata_Transcriptome.</title>
        <authorList>
            <person name="Meera S.P."/>
            <person name="Sreeshan A."/>
            <person name="Augustine A."/>
        </authorList>
    </citation>
    <scope>NUCLEOTIDE SEQUENCE</scope>
    <source>
        <tissue evidence="2">Leaf</tissue>
    </source>
</reference>
<dbReference type="AlphaFoldDB" id="A0A2P2MPA0"/>
<feature type="region of interest" description="Disordered" evidence="1">
    <location>
        <begin position="1"/>
        <end position="57"/>
    </location>
</feature>
<sequence>MGMNKDHLLTFNGAKKSRGSVSHSKQSDYRRRLAKVKLKNPSKKITKMKTSTLQNNN</sequence>
<evidence type="ECO:0000313" key="2">
    <source>
        <dbReference type="EMBL" id="MBX32037.1"/>
    </source>
</evidence>
<accession>A0A2P2MPA0</accession>
<name>A0A2P2MPA0_RHIMU</name>